<dbReference type="AlphaFoldDB" id="A0AA38L291"/>
<evidence type="ECO:0000313" key="1">
    <source>
        <dbReference type="EMBL" id="KAH9312708.1"/>
    </source>
</evidence>
<name>A0AA38L291_TAXCH</name>
<dbReference type="Proteomes" id="UP000824469">
    <property type="component" value="Unassembled WGS sequence"/>
</dbReference>
<dbReference type="EMBL" id="JAHRHJ020000006">
    <property type="protein sequence ID" value="KAH9312708.1"/>
    <property type="molecule type" value="Genomic_DNA"/>
</dbReference>
<protein>
    <submittedName>
        <fullName evidence="1">Uncharacterized protein</fullName>
    </submittedName>
</protein>
<proteinExistence type="predicted"/>
<comment type="caution">
    <text evidence="1">The sequence shown here is derived from an EMBL/GenBank/DDBJ whole genome shotgun (WGS) entry which is preliminary data.</text>
</comment>
<gene>
    <name evidence="1" type="ORF">KI387_027743</name>
</gene>
<evidence type="ECO:0000313" key="2">
    <source>
        <dbReference type="Proteomes" id="UP000824469"/>
    </source>
</evidence>
<accession>A0AA38L291</accession>
<keyword evidence="2" id="KW-1185">Reference proteome</keyword>
<feature type="non-terminal residue" evidence="1">
    <location>
        <position position="1"/>
    </location>
</feature>
<reference evidence="1 2" key="1">
    <citation type="journal article" date="2021" name="Nat. Plants">
        <title>The Taxus genome provides insights into paclitaxel biosynthesis.</title>
        <authorList>
            <person name="Xiong X."/>
            <person name="Gou J."/>
            <person name="Liao Q."/>
            <person name="Li Y."/>
            <person name="Zhou Q."/>
            <person name="Bi G."/>
            <person name="Li C."/>
            <person name="Du R."/>
            <person name="Wang X."/>
            <person name="Sun T."/>
            <person name="Guo L."/>
            <person name="Liang H."/>
            <person name="Lu P."/>
            <person name="Wu Y."/>
            <person name="Zhang Z."/>
            <person name="Ro D.K."/>
            <person name="Shang Y."/>
            <person name="Huang S."/>
            <person name="Yan J."/>
        </authorList>
    </citation>
    <scope>NUCLEOTIDE SEQUENCE [LARGE SCALE GENOMIC DNA]</scope>
    <source>
        <strain evidence="1">Ta-2019</strain>
    </source>
</reference>
<sequence>DVDASDVEDLIQEFDEKFDQICSKSKQNFIVKMYGGKAEIIAMAPYNRSEYYQQSLSELAQTVNKTDYTYDNGSTFSRDLKLIISQIAAKDWSPIDSKRVAMVVDNIRRNLIDAICMECLSVTNANEAQTLANFDTQEEVPDLPIVVGNLSSNILDTGLRLASSKNGIRDVLSQLRSRLEFVLPRKGNNGESWHSMFEKFLEAITERRRARVQEWISINTT</sequence>
<organism evidence="1 2">
    <name type="scientific">Taxus chinensis</name>
    <name type="common">Chinese yew</name>
    <name type="synonym">Taxus wallichiana var. chinensis</name>
    <dbReference type="NCBI Taxonomy" id="29808"/>
    <lineage>
        <taxon>Eukaryota</taxon>
        <taxon>Viridiplantae</taxon>
        <taxon>Streptophyta</taxon>
        <taxon>Embryophyta</taxon>
        <taxon>Tracheophyta</taxon>
        <taxon>Spermatophyta</taxon>
        <taxon>Pinopsida</taxon>
        <taxon>Pinidae</taxon>
        <taxon>Conifers II</taxon>
        <taxon>Cupressales</taxon>
        <taxon>Taxaceae</taxon>
        <taxon>Taxus</taxon>
    </lineage>
</organism>